<comment type="caution">
    <text evidence="2">The sequence shown here is derived from an EMBL/GenBank/DDBJ whole genome shotgun (WGS) entry which is preliminary data.</text>
</comment>
<keyword evidence="1" id="KW-0472">Membrane</keyword>
<sequence>MQVYGIDALVRLVSHFAFVYLTFWAMQSLRTESFFKQTNTTRIRMLFLLISFAIGFTASSFFLECMTLVRNFMLTIVQP</sequence>
<dbReference type="EMBL" id="JAEEGA010000023">
    <property type="protein sequence ID" value="MBP1044170.1"/>
    <property type="molecule type" value="Genomic_DNA"/>
</dbReference>
<keyword evidence="1" id="KW-0812">Transmembrane</keyword>
<dbReference type="AlphaFoldDB" id="A0A940PFZ8"/>
<dbReference type="Proteomes" id="UP000674938">
    <property type="component" value="Unassembled WGS sequence"/>
</dbReference>
<evidence type="ECO:0000313" key="3">
    <source>
        <dbReference type="Proteomes" id="UP000674938"/>
    </source>
</evidence>
<dbReference type="Pfam" id="PF06612">
    <property type="entry name" value="DUF1146"/>
    <property type="match status" value="1"/>
</dbReference>
<dbReference type="NCBIfam" id="TIGR02327">
    <property type="entry name" value="int_mem_ywzB"/>
    <property type="match status" value="1"/>
</dbReference>
<organism evidence="2 3">
    <name type="scientific">Vagococcus allomyrinae</name>
    <dbReference type="NCBI Taxonomy" id="2794353"/>
    <lineage>
        <taxon>Bacteria</taxon>
        <taxon>Bacillati</taxon>
        <taxon>Bacillota</taxon>
        <taxon>Bacilli</taxon>
        <taxon>Lactobacillales</taxon>
        <taxon>Enterococcaceae</taxon>
        <taxon>Vagococcus</taxon>
    </lineage>
</organism>
<gene>
    <name evidence="2" type="ORF">I6N95_24480</name>
</gene>
<keyword evidence="1" id="KW-1133">Transmembrane helix</keyword>
<name>A0A940PFZ8_9ENTE</name>
<evidence type="ECO:0000313" key="2">
    <source>
        <dbReference type="EMBL" id="MBP1044170.1"/>
    </source>
</evidence>
<dbReference type="RefSeq" id="WP_209532421.1">
    <property type="nucleotide sequence ID" value="NZ_JAEEGA010000023.1"/>
</dbReference>
<feature type="transmembrane region" description="Helical" evidence="1">
    <location>
        <begin position="6"/>
        <end position="25"/>
    </location>
</feature>
<feature type="transmembrane region" description="Helical" evidence="1">
    <location>
        <begin position="46"/>
        <end position="69"/>
    </location>
</feature>
<accession>A0A940PFZ8</accession>
<dbReference type="InterPro" id="IPR009526">
    <property type="entry name" value="DUF1146"/>
</dbReference>
<reference evidence="2" key="1">
    <citation type="submission" date="2020-12" db="EMBL/GenBank/DDBJ databases">
        <title>Vagococcus allomyrinae sp. nov. and Enterococcus lavae sp. nov., isolated from the larvae of Allomyrina dichotoma.</title>
        <authorList>
            <person name="Lee S.D."/>
        </authorList>
    </citation>
    <scope>NUCLEOTIDE SEQUENCE</scope>
    <source>
        <strain evidence="2">BWB3-3</strain>
    </source>
</reference>
<evidence type="ECO:0000256" key="1">
    <source>
        <dbReference type="SAM" id="Phobius"/>
    </source>
</evidence>
<keyword evidence="3" id="KW-1185">Reference proteome</keyword>
<protein>
    <submittedName>
        <fullName evidence="2">DUF1146 domain-containing protein</fullName>
    </submittedName>
</protein>
<proteinExistence type="predicted"/>